<dbReference type="EMBL" id="JAKWJU010000002">
    <property type="protein sequence ID" value="MCH6161608.1"/>
    <property type="molecule type" value="Genomic_DNA"/>
</dbReference>
<gene>
    <name evidence="2" type="ORF">MMA15_14755</name>
</gene>
<dbReference type="Gene3D" id="3.30.70.1230">
    <property type="entry name" value="Nucleotide cyclase"/>
    <property type="match status" value="1"/>
</dbReference>
<feature type="compositionally biased region" description="Basic and acidic residues" evidence="1">
    <location>
        <begin position="37"/>
        <end position="57"/>
    </location>
</feature>
<keyword evidence="3" id="KW-1185">Reference proteome</keyword>
<organism evidence="2 3">
    <name type="scientific">Streptomyces marispadix</name>
    <dbReference type="NCBI Taxonomy" id="2922868"/>
    <lineage>
        <taxon>Bacteria</taxon>
        <taxon>Bacillati</taxon>
        <taxon>Actinomycetota</taxon>
        <taxon>Actinomycetes</taxon>
        <taxon>Kitasatosporales</taxon>
        <taxon>Streptomycetaceae</taxon>
        <taxon>Streptomyces</taxon>
    </lineage>
</organism>
<comment type="caution">
    <text evidence="2">The sequence shown here is derived from an EMBL/GenBank/DDBJ whole genome shotgun (WGS) entry which is preliminary data.</text>
</comment>
<reference evidence="2" key="1">
    <citation type="submission" date="2022-03" db="EMBL/GenBank/DDBJ databases">
        <authorList>
            <person name="Santos J.D.N."/>
            <person name="Kallscheuer N."/>
            <person name="Jogler C."/>
            <person name="Lage O.M."/>
        </authorList>
    </citation>
    <scope>NUCLEOTIDE SEQUENCE</scope>
    <source>
        <strain evidence="2">M600PL45_2</strain>
    </source>
</reference>
<dbReference type="RefSeq" id="WP_241060154.1">
    <property type="nucleotide sequence ID" value="NZ_JAKWJU010000002.1"/>
</dbReference>
<protein>
    <recommendedName>
        <fullName evidence="4">Guanylate cyclase domain-containing protein</fullName>
    </recommendedName>
</protein>
<dbReference type="Proteomes" id="UP001166784">
    <property type="component" value="Unassembled WGS sequence"/>
</dbReference>
<accession>A0ABS9SZH3</accession>
<evidence type="ECO:0000256" key="1">
    <source>
        <dbReference type="SAM" id="MobiDB-lite"/>
    </source>
</evidence>
<reference evidence="2" key="2">
    <citation type="journal article" date="2023" name="Int. J. Syst. Evol. Microbiol.">
        <title>Streptomyces marispadix sp. nov., isolated from marine beach sediment of the Northern Coast of Portugal.</title>
        <authorList>
            <person name="dos Santos J.D.N."/>
            <person name="Vitorino I.R."/>
            <person name="Kallscheuer N."/>
            <person name="Srivastava A."/>
            <person name="Krautwurst S."/>
            <person name="Marz M."/>
            <person name="Jogler C."/>
            <person name="Lobo Da Cunha A."/>
            <person name="Catita J."/>
            <person name="Goncalves H."/>
            <person name="Gonzalez I."/>
            <person name="Reyes F."/>
            <person name="Lage O.M."/>
        </authorList>
    </citation>
    <scope>NUCLEOTIDE SEQUENCE</scope>
    <source>
        <strain evidence="2">M600PL45_2</strain>
    </source>
</reference>
<name>A0ABS9SZH3_9ACTN</name>
<evidence type="ECO:0000313" key="2">
    <source>
        <dbReference type="EMBL" id="MCH6161608.1"/>
    </source>
</evidence>
<evidence type="ECO:0000313" key="3">
    <source>
        <dbReference type="Proteomes" id="UP001166784"/>
    </source>
</evidence>
<evidence type="ECO:0008006" key="4">
    <source>
        <dbReference type="Google" id="ProtNLM"/>
    </source>
</evidence>
<dbReference type="InterPro" id="IPR029787">
    <property type="entry name" value="Nucleotide_cyclase"/>
</dbReference>
<proteinExistence type="predicted"/>
<sequence length="269" mass="29067">MKENKGVHMSGGRIEAGALAVGDHAVARHIGGAQDPDDPHDKDARGDANEPDRRDDPPQGDGADKPGAGGSSAAPGSAVHRTILVVDVESFSDRRRTAPHQIAVRNGLYGALHKAFDGAGIPWDECYREDRGDGVFLLAPPEVPKQLFVEALPHRLVAALREHNEIHADRSRIRLRMALHAGEVRHDEQGVTGEALIRAFRLVDAGSLKAELAASPGVLAMIMSSWFFDEVVRHSAAATVPGDHREIRVTVKETDTTAWIHLPDHQAPQ</sequence>
<dbReference type="SUPFAM" id="SSF55073">
    <property type="entry name" value="Nucleotide cyclase"/>
    <property type="match status" value="1"/>
</dbReference>
<feature type="region of interest" description="Disordered" evidence="1">
    <location>
        <begin position="25"/>
        <end position="78"/>
    </location>
</feature>